<organism evidence="1 2">
    <name type="scientific">Pontibacter indicus</name>
    <dbReference type="NCBI Taxonomy" id="1317125"/>
    <lineage>
        <taxon>Bacteria</taxon>
        <taxon>Pseudomonadati</taxon>
        <taxon>Bacteroidota</taxon>
        <taxon>Cytophagia</taxon>
        <taxon>Cytophagales</taxon>
        <taxon>Hymenobacteraceae</taxon>
        <taxon>Pontibacter</taxon>
    </lineage>
</organism>
<name>A0A1R3XC82_9BACT</name>
<evidence type="ECO:0000313" key="2">
    <source>
        <dbReference type="Proteomes" id="UP000187181"/>
    </source>
</evidence>
<accession>A0A1R3XC82</accession>
<dbReference type="AlphaFoldDB" id="A0A1R3XC82"/>
<reference evidence="2" key="1">
    <citation type="submission" date="2017-01" db="EMBL/GenBank/DDBJ databases">
        <authorList>
            <person name="Varghese N."/>
            <person name="Submissions S."/>
        </authorList>
    </citation>
    <scope>NUCLEOTIDE SEQUENCE [LARGE SCALE GENOMIC DNA]</scope>
    <source>
        <strain evidence="2">LP100</strain>
    </source>
</reference>
<dbReference type="EMBL" id="FTPP01000002">
    <property type="protein sequence ID" value="SIT88746.1"/>
    <property type="molecule type" value="Genomic_DNA"/>
</dbReference>
<dbReference type="OrthoDB" id="979415at2"/>
<dbReference type="STRING" id="1317125.SAMN05444128_1901"/>
<keyword evidence="2" id="KW-1185">Reference proteome</keyword>
<proteinExistence type="predicted"/>
<gene>
    <name evidence="1" type="ORF">SAMN05444128_1901</name>
</gene>
<evidence type="ECO:0008006" key="3">
    <source>
        <dbReference type="Google" id="ProtNLM"/>
    </source>
</evidence>
<protein>
    <recommendedName>
        <fullName evidence="3">SpoIIAA-like</fullName>
    </recommendedName>
</protein>
<sequence>MVTTYFQSDVVTITYDLEHRIGTAVWNGFLSSSEFREAAEVCTNLVDEHKLLRWLGDNRKLRAIRKADQDWFVEHIVPRLTVGTLRRNASVMSEDLFNRMAVEQIIKRADPLGDMAFREFDSVEAAVAWLHEPLPVLKFN</sequence>
<dbReference type="RefSeq" id="WP_076668238.1">
    <property type="nucleotide sequence ID" value="NZ_FTPP01000002.1"/>
</dbReference>
<evidence type="ECO:0000313" key="1">
    <source>
        <dbReference type="EMBL" id="SIT88746.1"/>
    </source>
</evidence>
<dbReference type="Proteomes" id="UP000187181">
    <property type="component" value="Unassembled WGS sequence"/>
</dbReference>